<dbReference type="SUPFAM" id="SSF54637">
    <property type="entry name" value="Thioesterase/thiol ester dehydrase-isomerase"/>
    <property type="match status" value="2"/>
</dbReference>
<dbReference type="GO" id="GO:0047617">
    <property type="term" value="F:fatty acyl-CoA hydrolase activity"/>
    <property type="evidence" value="ECO:0007669"/>
    <property type="project" value="InterPro"/>
</dbReference>
<organism evidence="6 7">
    <name type="scientific">Drechslerella dactyloides</name>
    <name type="common">Nematode-trapping fungus</name>
    <name type="synonym">Arthrobotrys dactyloides</name>
    <dbReference type="NCBI Taxonomy" id="74499"/>
    <lineage>
        <taxon>Eukaryota</taxon>
        <taxon>Fungi</taxon>
        <taxon>Dikarya</taxon>
        <taxon>Ascomycota</taxon>
        <taxon>Pezizomycotina</taxon>
        <taxon>Orbiliomycetes</taxon>
        <taxon>Orbiliales</taxon>
        <taxon>Orbiliaceae</taxon>
        <taxon>Drechslerella</taxon>
    </lineage>
</organism>
<evidence type="ECO:0000259" key="5">
    <source>
        <dbReference type="Pfam" id="PF20789"/>
    </source>
</evidence>
<dbReference type="Pfam" id="PF20789">
    <property type="entry name" value="4HBT_3C"/>
    <property type="match status" value="1"/>
</dbReference>
<feature type="region of interest" description="Disordered" evidence="3">
    <location>
        <begin position="423"/>
        <end position="454"/>
    </location>
</feature>
<dbReference type="Proteomes" id="UP001221413">
    <property type="component" value="Unassembled WGS sequence"/>
</dbReference>
<dbReference type="InterPro" id="IPR029069">
    <property type="entry name" value="HotDog_dom_sf"/>
</dbReference>
<reference evidence="6" key="1">
    <citation type="submission" date="2023-01" db="EMBL/GenBank/DDBJ databases">
        <title>The chitinases involved in constricting ring structure development in the nematode-trapping fungus Drechslerella dactyloides.</title>
        <authorList>
            <person name="Wang R."/>
            <person name="Zhang L."/>
            <person name="Tang P."/>
            <person name="Li S."/>
            <person name="Liang L."/>
        </authorList>
    </citation>
    <scope>NUCLEOTIDE SEQUENCE</scope>
    <source>
        <strain evidence="6">YMF1.00031</strain>
    </source>
</reference>
<keyword evidence="7" id="KW-1185">Reference proteome</keyword>
<dbReference type="EMBL" id="JAQGDS010000002">
    <property type="protein sequence ID" value="KAJ6263704.1"/>
    <property type="molecule type" value="Genomic_DNA"/>
</dbReference>
<dbReference type="GO" id="GO:0005782">
    <property type="term" value="C:peroxisomal matrix"/>
    <property type="evidence" value="ECO:0007669"/>
    <property type="project" value="UniProtKB-SubCell"/>
</dbReference>
<dbReference type="Pfam" id="PF13622">
    <property type="entry name" value="4HBT_3"/>
    <property type="match status" value="1"/>
</dbReference>
<gene>
    <name evidence="6" type="ORF">Dda_2273</name>
</gene>
<feature type="region of interest" description="Disordered" evidence="3">
    <location>
        <begin position="158"/>
        <end position="181"/>
    </location>
</feature>
<proteinExistence type="inferred from homology"/>
<feature type="region of interest" description="Disordered" evidence="3">
    <location>
        <begin position="1"/>
        <end position="46"/>
    </location>
</feature>
<evidence type="ECO:0000259" key="4">
    <source>
        <dbReference type="Pfam" id="PF13622"/>
    </source>
</evidence>
<dbReference type="InterPro" id="IPR042171">
    <property type="entry name" value="Acyl-CoA_hotdog"/>
</dbReference>
<evidence type="ECO:0000256" key="1">
    <source>
        <dbReference type="ARBA" id="ARBA00006538"/>
    </source>
</evidence>
<protein>
    <submittedName>
        <fullName evidence="6">Acyl-coenzyme A thioesterase</fullName>
    </submittedName>
</protein>
<evidence type="ECO:0000256" key="2">
    <source>
        <dbReference type="ARBA" id="ARBA00022801"/>
    </source>
</evidence>
<dbReference type="InterPro" id="IPR003703">
    <property type="entry name" value="Acyl_CoA_thio"/>
</dbReference>
<comment type="similarity">
    <text evidence="1">Belongs to the C/M/P thioester hydrolase family.</text>
</comment>
<evidence type="ECO:0000313" key="6">
    <source>
        <dbReference type="EMBL" id="KAJ6263704.1"/>
    </source>
</evidence>
<evidence type="ECO:0000313" key="7">
    <source>
        <dbReference type="Proteomes" id="UP001221413"/>
    </source>
</evidence>
<feature type="compositionally biased region" description="Low complexity" evidence="3">
    <location>
        <begin position="165"/>
        <end position="178"/>
    </location>
</feature>
<dbReference type="GO" id="GO:0006637">
    <property type="term" value="P:acyl-CoA metabolic process"/>
    <property type="evidence" value="ECO:0007669"/>
    <property type="project" value="InterPro"/>
</dbReference>
<feature type="domain" description="Acyl-CoA thioesterase-like C-terminal" evidence="5">
    <location>
        <begin position="283"/>
        <end position="413"/>
    </location>
</feature>
<dbReference type="AlphaFoldDB" id="A0AAD6J524"/>
<dbReference type="InterPro" id="IPR049449">
    <property type="entry name" value="TesB_ACOT8-like_N"/>
</dbReference>
<dbReference type="CDD" id="cd03444">
    <property type="entry name" value="Thioesterase_II_repeat1"/>
    <property type="match status" value="1"/>
</dbReference>
<dbReference type="PANTHER" id="PTHR11066:SF34">
    <property type="entry name" value="ACYL-COENZYME A THIOESTERASE 8"/>
    <property type="match status" value="1"/>
</dbReference>
<dbReference type="Gene3D" id="2.40.160.210">
    <property type="entry name" value="Acyl-CoA thioesterase, double hotdog domain"/>
    <property type="match status" value="1"/>
</dbReference>
<evidence type="ECO:0000256" key="3">
    <source>
        <dbReference type="SAM" id="MobiDB-lite"/>
    </source>
</evidence>
<dbReference type="InterPro" id="IPR049450">
    <property type="entry name" value="ACOT8-like_C"/>
</dbReference>
<sequence length="454" mass="49245">MPVPLGEFLSIGHSSADPSEEDDLPTTMPDSTSQTIKPPPPPPPHHSLIESTLELTALTDLGPTTFTNTRPLWRPPNARGIFGGAVIAQSLAAAIRTVPDHFRVHSMHCYFVLAGDWTIPVVYTVELVRDGRSFATRTVQARQQGRCIFTTTCSFQRPSEGKGSLEAQEPLPEGLPAPEECDGGEAVARRMVAQGRMTEDGFREWQKLKQGDPFERRVIGIANKWCITSYETGVCCVVIARFGRSKAPCGFTTNGRRIPKVSSSKDNVEKSTNCNFEMFLNDISYIKNTEATLTNHTALDTNPNPTTKRIRSWIRAKGTIGAPAGAAPHLEALAYVSDSWFLGTLLRAHKTARVGMMVSLDHTIYFHGAFRADEWMFLESDSPWAGDQRGLVHQRICGKDGRLIATCYQEGLVRVRELKGGEEEAEVAAGGSGTGGGASASANASGAASKASKL</sequence>
<accession>A0AAD6J524</accession>
<comment type="caution">
    <text evidence="6">The sequence shown here is derived from an EMBL/GenBank/DDBJ whole genome shotgun (WGS) entry which is preliminary data.</text>
</comment>
<feature type="domain" description="Acyl-CoA thioesterase-like N-terminal HotDog" evidence="4">
    <location>
        <begin position="72"/>
        <end position="156"/>
    </location>
</feature>
<dbReference type="CDD" id="cd03445">
    <property type="entry name" value="Thioesterase_II_repeat2"/>
    <property type="match status" value="1"/>
</dbReference>
<feature type="compositionally biased region" description="Low complexity" evidence="3">
    <location>
        <begin position="439"/>
        <end position="454"/>
    </location>
</feature>
<dbReference type="GO" id="GO:0009062">
    <property type="term" value="P:fatty acid catabolic process"/>
    <property type="evidence" value="ECO:0007669"/>
    <property type="project" value="TreeGrafter"/>
</dbReference>
<keyword evidence="2" id="KW-0378">Hydrolase</keyword>
<dbReference type="PANTHER" id="PTHR11066">
    <property type="entry name" value="ACYL-COA THIOESTERASE"/>
    <property type="match status" value="1"/>
</dbReference>
<name>A0AAD6J524_DREDA</name>